<dbReference type="InterPro" id="IPR054790">
    <property type="entry name" value="MurU"/>
</dbReference>
<keyword evidence="1" id="KW-0808">Transferase</keyword>
<proteinExistence type="predicted"/>
<dbReference type="InterPro" id="IPR029044">
    <property type="entry name" value="Nucleotide-diphossugar_trans"/>
</dbReference>
<keyword evidence="2" id="KW-0548">Nucleotidyltransferase</keyword>
<dbReference type="SUPFAM" id="SSF53448">
    <property type="entry name" value="Nucleotide-diphospho-sugar transferases"/>
    <property type="match status" value="1"/>
</dbReference>
<dbReference type="GO" id="GO:0016779">
    <property type="term" value="F:nucleotidyltransferase activity"/>
    <property type="evidence" value="ECO:0007669"/>
    <property type="project" value="UniProtKB-KW"/>
</dbReference>
<dbReference type="RefSeq" id="WP_303492870.1">
    <property type="nucleotide sequence ID" value="NZ_JAUOPB010000008.1"/>
</dbReference>
<reference evidence="4" key="1">
    <citation type="submission" date="2023-07" db="EMBL/GenBank/DDBJ databases">
        <title>Genome content predicts the carbon catabolic preferences of heterotrophic bacteria.</title>
        <authorList>
            <person name="Gralka M."/>
        </authorList>
    </citation>
    <scope>NUCLEOTIDE SEQUENCE</scope>
    <source>
        <strain evidence="4">I3M17_2</strain>
    </source>
</reference>
<dbReference type="CDD" id="cd06422">
    <property type="entry name" value="NTP_transferase_like_1"/>
    <property type="match status" value="1"/>
</dbReference>
<dbReference type="PANTHER" id="PTHR43584:SF8">
    <property type="entry name" value="N-ACETYLMURAMATE ALPHA-1-PHOSPHATE URIDYLYLTRANSFERASE"/>
    <property type="match status" value="1"/>
</dbReference>
<name>A0AAW7X9P2_9GAMM</name>
<protein>
    <submittedName>
        <fullName evidence="4">Nucleotidyltransferase family protein</fullName>
    </submittedName>
</protein>
<feature type="domain" description="Nucleotidyl transferase" evidence="3">
    <location>
        <begin position="6"/>
        <end position="128"/>
    </location>
</feature>
<dbReference type="AlphaFoldDB" id="A0AAW7X9P2"/>
<dbReference type="NCBIfam" id="NF045761">
    <property type="entry name" value="NAMPUrTaseMurU"/>
    <property type="match status" value="1"/>
</dbReference>
<gene>
    <name evidence="4" type="ORF">Q4521_11475</name>
</gene>
<evidence type="ECO:0000256" key="1">
    <source>
        <dbReference type="ARBA" id="ARBA00022679"/>
    </source>
</evidence>
<evidence type="ECO:0000256" key="2">
    <source>
        <dbReference type="ARBA" id="ARBA00022695"/>
    </source>
</evidence>
<evidence type="ECO:0000313" key="5">
    <source>
        <dbReference type="Proteomes" id="UP001169760"/>
    </source>
</evidence>
<dbReference type="InterPro" id="IPR005835">
    <property type="entry name" value="NTP_transferase_dom"/>
</dbReference>
<dbReference type="InterPro" id="IPR050065">
    <property type="entry name" value="GlmU-like"/>
</dbReference>
<sequence length="230" mass="24792">MQIRTAMILAAGEGRRMRPLTVTTPKPLLVVGDKPLIEHHICKLVAAGITRIVINLAYLGSKIEQALGCGERFGAQLLYSYEPNPLETAGAINHALDLLGSEPFLLVNGDIFTDLDFNLLCATPLPANMLGRLVLVTNPSHNPSGDFEVLADGLLAAKGAGGEAATFSGVSILAPELIRTYPQCREAFPLKEVFDYGIKRGVLQGQIYSGWWTDVGTPERLAQINAQLNK</sequence>
<dbReference type="Gene3D" id="3.90.550.10">
    <property type="entry name" value="Spore Coat Polysaccharide Biosynthesis Protein SpsA, Chain A"/>
    <property type="match status" value="1"/>
</dbReference>
<evidence type="ECO:0000313" key="4">
    <source>
        <dbReference type="EMBL" id="MDO6423094.1"/>
    </source>
</evidence>
<comment type="caution">
    <text evidence="4">The sequence shown here is derived from an EMBL/GenBank/DDBJ whole genome shotgun (WGS) entry which is preliminary data.</text>
</comment>
<organism evidence="4 5">
    <name type="scientific">Saccharophagus degradans</name>
    <dbReference type="NCBI Taxonomy" id="86304"/>
    <lineage>
        <taxon>Bacteria</taxon>
        <taxon>Pseudomonadati</taxon>
        <taxon>Pseudomonadota</taxon>
        <taxon>Gammaproteobacteria</taxon>
        <taxon>Cellvibrionales</taxon>
        <taxon>Cellvibrionaceae</taxon>
        <taxon>Saccharophagus</taxon>
    </lineage>
</organism>
<dbReference type="Pfam" id="PF00483">
    <property type="entry name" value="NTP_transferase"/>
    <property type="match status" value="1"/>
</dbReference>
<dbReference type="EMBL" id="JAUOPB010000008">
    <property type="protein sequence ID" value="MDO6423094.1"/>
    <property type="molecule type" value="Genomic_DNA"/>
</dbReference>
<dbReference type="PANTHER" id="PTHR43584">
    <property type="entry name" value="NUCLEOTIDYL TRANSFERASE"/>
    <property type="match status" value="1"/>
</dbReference>
<accession>A0AAW7X9P2</accession>
<evidence type="ECO:0000259" key="3">
    <source>
        <dbReference type="Pfam" id="PF00483"/>
    </source>
</evidence>
<dbReference type="Proteomes" id="UP001169760">
    <property type="component" value="Unassembled WGS sequence"/>
</dbReference>